<evidence type="ECO:0000313" key="7">
    <source>
        <dbReference type="Proteomes" id="UP000655225"/>
    </source>
</evidence>
<keyword evidence="1" id="KW-0813">Transport</keyword>
<protein>
    <submittedName>
        <fullName evidence="6">Uncharacterized protein</fullName>
    </submittedName>
</protein>
<evidence type="ECO:0000256" key="5">
    <source>
        <dbReference type="ARBA" id="ARBA00024659"/>
    </source>
</evidence>
<evidence type="ECO:0000256" key="4">
    <source>
        <dbReference type="ARBA" id="ARBA00023134"/>
    </source>
</evidence>
<reference evidence="6 7" key="1">
    <citation type="submission" date="2020-04" db="EMBL/GenBank/DDBJ databases">
        <title>Plant Genome Project.</title>
        <authorList>
            <person name="Zhang R.-G."/>
        </authorList>
    </citation>
    <scope>NUCLEOTIDE SEQUENCE [LARGE SCALE GENOMIC DNA]</scope>
    <source>
        <strain evidence="6">YNK0</strain>
        <tissue evidence="6">Leaf</tissue>
    </source>
</reference>
<dbReference type="GO" id="GO:0005634">
    <property type="term" value="C:nucleus"/>
    <property type="evidence" value="ECO:0007669"/>
    <property type="project" value="TreeGrafter"/>
</dbReference>
<organism evidence="6 7">
    <name type="scientific">Tetracentron sinense</name>
    <name type="common">Spur-leaf</name>
    <dbReference type="NCBI Taxonomy" id="13715"/>
    <lineage>
        <taxon>Eukaryota</taxon>
        <taxon>Viridiplantae</taxon>
        <taxon>Streptophyta</taxon>
        <taxon>Embryophyta</taxon>
        <taxon>Tracheophyta</taxon>
        <taxon>Spermatophyta</taxon>
        <taxon>Magnoliopsida</taxon>
        <taxon>Trochodendrales</taxon>
        <taxon>Trochodendraceae</taxon>
        <taxon>Tetracentron</taxon>
    </lineage>
</organism>
<dbReference type="Pfam" id="PF00071">
    <property type="entry name" value="Ras"/>
    <property type="match status" value="1"/>
</dbReference>
<dbReference type="InterPro" id="IPR027417">
    <property type="entry name" value="P-loop_NTPase"/>
</dbReference>
<dbReference type="GO" id="GO:0003924">
    <property type="term" value="F:GTPase activity"/>
    <property type="evidence" value="ECO:0007669"/>
    <property type="project" value="InterPro"/>
</dbReference>
<sequence>MLKTSILIFYTKEIEKYVIPQAPMQNMVKIENVLDDQIVSTERDGCQKVCENIPVVLCGNKVDVKNRQVKAKQVTFHRKKNLQYYEISAKSNYNFEKPFLYLARKLAGDVNLHFVESAARAPPEVQIDIAAQQLKSTHSQEILLRLRLVGLGQVKQMVVATLAESGMDLSDEAKLAELLEMERIDTQVAFFKLIKMYFPTLYDIEHLMKFCNSLHGGLNKLAELLEMERIDICHQAGSDSLLTSFTFRKLKEN</sequence>
<dbReference type="InterPro" id="IPR036397">
    <property type="entry name" value="RNaseH_sf"/>
</dbReference>
<evidence type="ECO:0000313" key="6">
    <source>
        <dbReference type="EMBL" id="KAF8404400.1"/>
    </source>
</evidence>
<dbReference type="GO" id="GO:0006606">
    <property type="term" value="P:protein import into nucleus"/>
    <property type="evidence" value="ECO:0007669"/>
    <property type="project" value="TreeGrafter"/>
</dbReference>
<dbReference type="GO" id="GO:0000054">
    <property type="term" value="P:ribosomal subunit export from nucleus"/>
    <property type="evidence" value="ECO:0007669"/>
    <property type="project" value="TreeGrafter"/>
</dbReference>
<dbReference type="GO" id="GO:0005525">
    <property type="term" value="F:GTP binding"/>
    <property type="evidence" value="ECO:0007669"/>
    <property type="project" value="UniProtKB-KW"/>
</dbReference>
<evidence type="ECO:0000256" key="1">
    <source>
        <dbReference type="ARBA" id="ARBA00022448"/>
    </source>
</evidence>
<gene>
    <name evidence="6" type="ORF">HHK36_009285</name>
</gene>
<evidence type="ECO:0000256" key="2">
    <source>
        <dbReference type="ARBA" id="ARBA00022741"/>
    </source>
</evidence>
<dbReference type="SMART" id="SM00176">
    <property type="entry name" value="RAN"/>
    <property type="match status" value="1"/>
</dbReference>
<comment type="function">
    <text evidence="5">GTP-binding protein involved in nucleocytoplasmic transport. Required for the import of protein into the nucleus and also for RNA export. Involved in chromatin condensation and control of cell cycle.</text>
</comment>
<keyword evidence="2" id="KW-0547">Nucleotide-binding</keyword>
<dbReference type="GO" id="GO:0005737">
    <property type="term" value="C:cytoplasm"/>
    <property type="evidence" value="ECO:0007669"/>
    <property type="project" value="TreeGrafter"/>
</dbReference>
<evidence type="ECO:0000256" key="3">
    <source>
        <dbReference type="ARBA" id="ARBA00022927"/>
    </source>
</evidence>
<keyword evidence="7" id="KW-1185">Reference proteome</keyword>
<dbReference type="OrthoDB" id="1164111at2759"/>
<dbReference type="SUPFAM" id="SSF52540">
    <property type="entry name" value="P-loop containing nucleoside triphosphate hydrolases"/>
    <property type="match status" value="1"/>
</dbReference>
<dbReference type="PANTHER" id="PTHR24071">
    <property type="entry name" value="RAN GTPASE"/>
    <property type="match status" value="1"/>
</dbReference>
<dbReference type="EMBL" id="JABCRI010000006">
    <property type="protein sequence ID" value="KAF8404400.1"/>
    <property type="molecule type" value="Genomic_DNA"/>
</dbReference>
<dbReference type="GO" id="GO:0003676">
    <property type="term" value="F:nucleic acid binding"/>
    <property type="evidence" value="ECO:0007669"/>
    <property type="project" value="InterPro"/>
</dbReference>
<dbReference type="Gene3D" id="3.30.420.10">
    <property type="entry name" value="Ribonuclease H-like superfamily/Ribonuclease H"/>
    <property type="match status" value="1"/>
</dbReference>
<keyword evidence="3" id="KW-0653">Protein transport</keyword>
<dbReference type="Gene3D" id="3.40.50.300">
    <property type="entry name" value="P-loop containing nucleotide triphosphate hydrolases"/>
    <property type="match status" value="1"/>
</dbReference>
<accession>A0A834ZF00</accession>
<dbReference type="PANTHER" id="PTHR24071:SF33">
    <property type="entry name" value="GTP-BINDING NUCLEAR PROTEIN RAN-1"/>
    <property type="match status" value="1"/>
</dbReference>
<dbReference type="PRINTS" id="PR00627">
    <property type="entry name" value="GTPRANTC4"/>
</dbReference>
<dbReference type="AlphaFoldDB" id="A0A834ZF00"/>
<dbReference type="SUPFAM" id="SSF53098">
    <property type="entry name" value="Ribonuclease H-like"/>
    <property type="match status" value="1"/>
</dbReference>
<comment type="caution">
    <text evidence="6">The sequence shown here is derived from an EMBL/GenBank/DDBJ whole genome shotgun (WGS) entry which is preliminary data.</text>
</comment>
<dbReference type="InterPro" id="IPR012337">
    <property type="entry name" value="RNaseH-like_sf"/>
</dbReference>
<dbReference type="InterPro" id="IPR001806">
    <property type="entry name" value="Small_GTPase"/>
</dbReference>
<dbReference type="Proteomes" id="UP000655225">
    <property type="component" value="Unassembled WGS sequence"/>
</dbReference>
<keyword evidence="4" id="KW-0342">GTP-binding</keyword>
<proteinExistence type="predicted"/>
<name>A0A834ZF00_TETSI</name>
<dbReference type="InterPro" id="IPR002041">
    <property type="entry name" value="Ran_GTPase"/>
</dbReference>